<organism evidence="2 4">
    <name type="scientific">Leyella lascolaii</name>
    <dbReference type="NCBI Taxonomy" id="1776379"/>
    <lineage>
        <taxon>Bacteria</taxon>
        <taxon>Pseudomonadati</taxon>
        <taxon>Bacteroidota</taxon>
        <taxon>Bacteroidia</taxon>
        <taxon>Bacteroidales</taxon>
        <taxon>Prevotellaceae</taxon>
        <taxon>Leyella</taxon>
    </lineage>
</organism>
<dbReference type="EMBL" id="JAUEIF010000003">
    <property type="protein sequence ID" value="MDN0024997.1"/>
    <property type="molecule type" value="Genomic_DNA"/>
</dbReference>
<evidence type="ECO:0000313" key="3">
    <source>
        <dbReference type="Proteomes" id="UP001167831"/>
    </source>
</evidence>
<evidence type="ECO:0000313" key="2">
    <source>
        <dbReference type="EMBL" id="MDN0024997.1"/>
    </source>
</evidence>
<reference evidence="2" key="1">
    <citation type="submission" date="2023-06" db="EMBL/GenBank/DDBJ databases">
        <authorList>
            <person name="Zeman M."/>
            <person name="Kubasova T."/>
            <person name="Jahodarova E."/>
            <person name="Nykrynova M."/>
            <person name="Rychlik I."/>
        </authorList>
    </citation>
    <scope>NUCLEOTIDE SEQUENCE</scope>
    <source>
        <strain evidence="2">ET15</strain>
        <strain evidence="1">ET37</strain>
    </source>
</reference>
<gene>
    <name evidence="1" type="ORF">QVN81_05085</name>
    <name evidence="2" type="ORF">QVN84_05620</name>
</gene>
<keyword evidence="3" id="KW-1185">Reference proteome</keyword>
<dbReference type="EMBL" id="JAUEIE010000003">
    <property type="protein sequence ID" value="MDN0022398.1"/>
    <property type="molecule type" value="Genomic_DNA"/>
</dbReference>
<sequence length="99" mass="11772">MIEAIAILAIGAAILLYAERQSNKKTIEEQSYKIRHLTGNLNEDDKKENQQLLDDYHFEKIIRKLRSEDEYAQFEPDDVIEEKAKVKFKSLYGYEYRKE</sequence>
<dbReference type="AlphaFoldDB" id="A0AAW7JJ98"/>
<dbReference type="Proteomes" id="UP001168478">
    <property type="component" value="Unassembled WGS sequence"/>
</dbReference>
<evidence type="ECO:0000313" key="4">
    <source>
        <dbReference type="Proteomes" id="UP001168478"/>
    </source>
</evidence>
<name>A0AAW7JJ98_9BACT</name>
<proteinExistence type="predicted"/>
<comment type="caution">
    <text evidence="2">The sequence shown here is derived from an EMBL/GenBank/DDBJ whole genome shotgun (WGS) entry which is preliminary data.</text>
</comment>
<evidence type="ECO:0000313" key="1">
    <source>
        <dbReference type="EMBL" id="MDN0022398.1"/>
    </source>
</evidence>
<reference evidence="2" key="2">
    <citation type="submission" date="2023-08" db="EMBL/GenBank/DDBJ databases">
        <title>Identification and characterization of horizontal gene transfer across gut microbiota members of farm animals based on homology search.</title>
        <authorList>
            <person name="Schwarzerova J."/>
            <person name="Nykrynova M."/>
            <person name="Jureckova K."/>
            <person name="Cejkova D."/>
            <person name="Rychlik I."/>
        </authorList>
    </citation>
    <scope>NUCLEOTIDE SEQUENCE</scope>
    <source>
        <strain evidence="2">ET15</strain>
        <strain evidence="1">ET37</strain>
    </source>
</reference>
<accession>A0AAW7JJ98</accession>
<protein>
    <recommendedName>
        <fullName evidence="5">Phage protein</fullName>
    </recommendedName>
</protein>
<dbReference type="RefSeq" id="WP_289824956.1">
    <property type="nucleotide sequence ID" value="NZ_JAUEIE010000003.1"/>
</dbReference>
<dbReference type="Proteomes" id="UP001167831">
    <property type="component" value="Unassembled WGS sequence"/>
</dbReference>
<evidence type="ECO:0008006" key="5">
    <source>
        <dbReference type="Google" id="ProtNLM"/>
    </source>
</evidence>